<proteinExistence type="predicted"/>
<dbReference type="EMBL" id="WIUZ02000047">
    <property type="protein sequence ID" value="KAF9777350.1"/>
    <property type="molecule type" value="Genomic_DNA"/>
</dbReference>
<reference evidence="2" key="2">
    <citation type="submission" date="2020-11" db="EMBL/GenBank/DDBJ databases">
        <authorList>
            <consortium name="DOE Joint Genome Institute"/>
            <person name="Kuo A."/>
            <person name="Miyauchi S."/>
            <person name="Kiss E."/>
            <person name="Drula E."/>
            <person name="Kohler A."/>
            <person name="Sanchez-Garcia M."/>
            <person name="Andreopoulos B."/>
            <person name="Barry K.W."/>
            <person name="Bonito G."/>
            <person name="Buee M."/>
            <person name="Carver A."/>
            <person name="Chen C."/>
            <person name="Cichocki N."/>
            <person name="Clum A."/>
            <person name="Culley D."/>
            <person name="Crous P.W."/>
            <person name="Fauchery L."/>
            <person name="Girlanda M."/>
            <person name="Hayes R."/>
            <person name="Keri Z."/>
            <person name="Labutti K."/>
            <person name="Lipzen A."/>
            <person name="Lombard V."/>
            <person name="Magnuson J."/>
            <person name="Maillard F."/>
            <person name="Morin E."/>
            <person name="Murat C."/>
            <person name="Nolan M."/>
            <person name="Ohm R."/>
            <person name="Pangilinan J."/>
            <person name="Pereira M."/>
            <person name="Perotto S."/>
            <person name="Peter M."/>
            <person name="Riley R."/>
            <person name="Sitrit Y."/>
            <person name="Stielow B."/>
            <person name="Szollosi G."/>
            <person name="Zifcakova L."/>
            <person name="Stursova M."/>
            <person name="Spatafora J.W."/>
            <person name="Tedersoo L."/>
            <person name="Vaario L.-M."/>
            <person name="Yamada A."/>
            <person name="Yan M."/>
            <person name="Wang P."/>
            <person name="Xu J."/>
            <person name="Bruns T."/>
            <person name="Baldrian P."/>
            <person name="Vilgalys R."/>
            <person name="Henrissat B."/>
            <person name="Grigoriev I.V."/>
            <person name="Hibbett D."/>
            <person name="Nagy L.G."/>
            <person name="Martin F.M."/>
        </authorList>
    </citation>
    <scope>NUCLEOTIDE SEQUENCE</scope>
    <source>
        <strain evidence="2">UH-Tt-Lm1</strain>
    </source>
</reference>
<gene>
    <name evidence="2" type="ORF">BJ322DRAFT_1097000</name>
</gene>
<evidence type="ECO:0000256" key="1">
    <source>
        <dbReference type="SAM" id="Phobius"/>
    </source>
</evidence>
<feature type="non-terminal residue" evidence="2">
    <location>
        <position position="280"/>
    </location>
</feature>
<keyword evidence="1" id="KW-0472">Membrane</keyword>
<evidence type="ECO:0000313" key="3">
    <source>
        <dbReference type="Proteomes" id="UP000736335"/>
    </source>
</evidence>
<keyword evidence="1" id="KW-0812">Transmembrane</keyword>
<reference evidence="2" key="1">
    <citation type="journal article" date="2020" name="Nat. Commun.">
        <title>Large-scale genome sequencing of mycorrhizal fungi provides insights into the early evolution of symbiotic traits.</title>
        <authorList>
            <person name="Miyauchi S."/>
            <person name="Kiss E."/>
            <person name="Kuo A."/>
            <person name="Drula E."/>
            <person name="Kohler A."/>
            <person name="Sanchez-Garcia M."/>
            <person name="Morin E."/>
            <person name="Andreopoulos B."/>
            <person name="Barry K.W."/>
            <person name="Bonito G."/>
            <person name="Buee M."/>
            <person name="Carver A."/>
            <person name="Chen C."/>
            <person name="Cichocki N."/>
            <person name="Clum A."/>
            <person name="Culley D."/>
            <person name="Crous P.W."/>
            <person name="Fauchery L."/>
            <person name="Girlanda M."/>
            <person name="Hayes R.D."/>
            <person name="Keri Z."/>
            <person name="LaButti K."/>
            <person name="Lipzen A."/>
            <person name="Lombard V."/>
            <person name="Magnuson J."/>
            <person name="Maillard F."/>
            <person name="Murat C."/>
            <person name="Nolan M."/>
            <person name="Ohm R.A."/>
            <person name="Pangilinan J."/>
            <person name="Pereira M.F."/>
            <person name="Perotto S."/>
            <person name="Peter M."/>
            <person name="Pfister S."/>
            <person name="Riley R."/>
            <person name="Sitrit Y."/>
            <person name="Stielow J.B."/>
            <person name="Szollosi G."/>
            <person name="Zifcakova L."/>
            <person name="Stursova M."/>
            <person name="Spatafora J.W."/>
            <person name="Tedersoo L."/>
            <person name="Vaario L.M."/>
            <person name="Yamada A."/>
            <person name="Yan M."/>
            <person name="Wang P."/>
            <person name="Xu J."/>
            <person name="Bruns T."/>
            <person name="Baldrian P."/>
            <person name="Vilgalys R."/>
            <person name="Dunand C."/>
            <person name="Henrissat B."/>
            <person name="Grigoriev I.V."/>
            <person name="Hibbett D."/>
            <person name="Nagy L.G."/>
            <person name="Martin F.M."/>
        </authorList>
    </citation>
    <scope>NUCLEOTIDE SEQUENCE</scope>
    <source>
        <strain evidence="2">UH-Tt-Lm1</strain>
    </source>
</reference>
<dbReference type="Proteomes" id="UP000736335">
    <property type="component" value="Unassembled WGS sequence"/>
</dbReference>
<dbReference type="AlphaFoldDB" id="A0A9P6L0I4"/>
<evidence type="ECO:0000313" key="2">
    <source>
        <dbReference type="EMBL" id="KAF9777350.1"/>
    </source>
</evidence>
<name>A0A9P6L0I4_9AGAM</name>
<feature type="transmembrane region" description="Helical" evidence="1">
    <location>
        <begin position="202"/>
        <end position="224"/>
    </location>
</feature>
<protein>
    <submittedName>
        <fullName evidence="2">Uncharacterized protein</fullName>
    </submittedName>
</protein>
<feature type="transmembrane region" description="Helical" evidence="1">
    <location>
        <begin position="163"/>
        <end position="181"/>
    </location>
</feature>
<feature type="transmembrane region" description="Helical" evidence="1">
    <location>
        <begin position="91"/>
        <end position="110"/>
    </location>
</feature>
<sequence>MGSEAAIGSVIALSMAHILRIYHLPSVPDCSAPHMHCSTTITRCPSDLELRLFWSQHSFKQGDPSFSFLNRYFGRVVRHNSALNRICKPFFPYRQILTFMMQTVIGSIFITRTYALYNRSRAVLAGLTSLGFACHCSIKHAMGSSFSGGNMNCLNSVLSESDVMVFDFIVVMLTLVRVIYIKRRSGKNNALTHVLIRDGVMYYGYISFLLVTTLAMLSTVIPLLEKMRGVPVTMTNILASSGEYSGTSVGVASSAPSSILSRVLTNIEDVDEDVVHESLD</sequence>
<organism evidence="2 3">
    <name type="scientific">Thelephora terrestris</name>
    <dbReference type="NCBI Taxonomy" id="56493"/>
    <lineage>
        <taxon>Eukaryota</taxon>
        <taxon>Fungi</taxon>
        <taxon>Dikarya</taxon>
        <taxon>Basidiomycota</taxon>
        <taxon>Agaricomycotina</taxon>
        <taxon>Agaricomycetes</taxon>
        <taxon>Thelephorales</taxon>
        <taxon>Thelephoraceae</taxon>
        <taxon>Thelephora</taxon>
    </lineage>
</organism>
<dbReference type="OrthoDB" id="3261349at2759"/>
<feature type="transmembrane region" description="Helical" evidence="1">
    <location>
        <begin position="122"/>
        <end position="143"/>
    </location>
</feature>
<accession>A0A9P6L0I4</accession>
<keyword evidence="3" id="KW-1185">Reference proteome</keyword>
<comment type="caution">
    <text evidence="2">The sequence shown here is derived from an EMBL/GenBank/DDBJ whole genome shotgun (WGS) entry which is preliminary data.</text>
</comment>
<keyword evidence="1" id="KW-1133">Transmembrane helix</keyword>